<reference evidence="8" key="1">
    <citation type="submission" date="2019-12" db="EMBL/GenBank/DDBJ databases">
        <authorList>
            <person name="Scholes J."/>
        </authorList>
    </citation>
    <scope>NUCLEOTIDE SEQUENCE</scope>
</reference>
<proteinExistence type="inferred from homology"/>
<dbReference type="GO" id="GO:0008270">
    <property type="term" value="F:zinc ion binding"/>
    <property type="evidence" value="ECO:0007669"/>
    <property type="project" value="UniProtKB-UniRule"/>
</dbReference>
<dbReference type="InterPro" id="IPR036875">
    <property type="entry name" value="Znf_CCHC_sf"/>
</dbReference>
<dbReference type="GO" id="GO:0005634">
    <property type="term" value="C:nucleus"/>
    <property type="evidence" value="ECO:0007669"/>
    <property type="project" value="UniProtKB-SubCell"/>
</dbReference>
<dbReference type="OrthoDB" id="1738432at2759"/>
<dbReference type="Proteomes" id="UP001153555">
    <property type="component" value="Unassembled WGS sequence"/>
</dbReference>
<dbReference type="PANTHER" id="PTHR31669">
    <property type="entry name" value="PROTEIN FAR1-RELATED SEQUENCE 10-RELATED"/>
    <property type="match status" value="1"/>
</dbReference>
<comment type="function">
    <text evidence="6">Putative transcription activator involved in regulating light control of development.</text>
</comment>
<keyword evidence="6" id="KW-0539">Nucleus</keyword>
<evidence type="ECO:0000313" key="8">
    <source>
        <dbReference type="EMBL" id="CAA0832607.1"/>
    </source>
</evidence>
<accession>A0A9N7NE16</accession>
<comment type="caution">
    <text evidence="8">The sequence shown here is derived from an EMBL/GenBank/DDBJ whole genome shotgun (WGS) entry which is preliminary data.</text>
</comment>
<dbReference type="InterPro" id="IPR031052">
    <property type="entry name" value="FHY3/FAR1"/>
</dbReference>
<evidence type="ECO:0000313" key="9">
    <source>
        <dbReference type="Proteomes" id="UP001153555"/>
    </source>
</evidence>
<dbReference type="SUPFAM" id="SSF57756">
    <property type="entry name" value="Retrovirus zinc finger-like domains"/>
    <property type="match status" value="1"/>
</dbReference>
<protein>
    <recommendedName>
        <fullName evidence="6">Protein FAR1-RELATED SEQUENCE</fullName>
    </recommendedName>
</protein>
<keyword evidence="2 6" id="KW-0479">Metal-binding</keyword>
<dbReference type="InterPro" id="IPR006564">
    <property type="entry name" value="Znf_PMZ"/>
</dbReference>
<keyword evidence="4 6" id="KW-0862">Zinc</keyword>
<evidence type="ECO:0000256" key="5">
    <source>
        <dbReference type="PROSITE-ProRule" id="PRU00325"/>
    </source>
</evidence>
<keyword evidence="9" id="KW-1185">Reference proteome</keyword>
<dbReference type="SMART" id="SM00575">
    <property type="entry name" value="ZnF_PMZ"/>
    <property type="match status" value="1"/>
</dbReference>
<dbReference type="EMBL" id="CACSLK010027834">
    <property type="protein sequence ID" value="CAA0832607.1"/>
    <property type="molecule type" value="Genomic_DNA"/>
</dbReference>
<dbReference type="AlphaFoldDB" id="A0A9N7NE16"/>
<dbReference type="GO" id="GO:0006355">
    <property type="term" value="P:regulation of DNA-templated transcription"/>
    <property type="evidence" value="ECO:0007669"/>
    <property type="project" value="UniProtKB-UniRule"/>
</dbReference>
<dbReference type="PROSITE" id="PS50966">
    <property type="entry name" value="ZF_SWIM"/>
    <property type="match status" value="1"/>
</dbReference>
<evidence type="ECO:0000256" key="1">
    <source>
        <dbReference type="ARBA" id="ARBA00005889"/>
    </source>
</evidence>
<sequence length="328" mass="38564">MYAIRDRWVPAYIKHVFSAGMSSSQRVESNHAFFKRYLDRKCSLNDFFTRFSRAIAHQRHEELMAGHIDFHEKPRINTTFAIEKQMAGIYTKTIFLLFQAEFEKSSSYICKMMTSTNESRIYEVWRFDMEETNQRRRHLIYHVAEDLITCSCKHFEFEGYLCRHMLCWMRVEQVMLVPKKYIKERWTKNAKKNLIYATSHNLVAGQSILGRRGTLSQLTRELIDEASLTEARSKYLMEKIEVLKIEISGIDVEECTNKTLNRIKSRDEIVRVSDPEPVRTKGCGKRLKSGKEKSMSQSSRTCSFCHRIGHDRRKCPDLSILDNISTDL</sequence>
<keyword evidence="3 5" id="KW-0863">Zinc-finger</keyword>
<dbReference type="PANTHER" id="PTHR31669:SF302">
    <property type="entry name" value="PROTEIN FAR1-RELATED SEQUENCE"/>
    <property type="match status" value="1"/>
</dbReference>
<evidence type="ECO:0000256" key="6">
    <source>
        <dbReference type="RuleBase" id="RU367018"/>
    </source>
</evidence>
<gene>
    <name evidence="8" type="ORF">SHERM_27881</name>
</gene>
<evidence type="ECO:0000256" key="3">
    <source>
        <dbReference type="ARBA" id="ARBA00022771"/>
    </source>
</evidence>
<name>A0A9N7NE16_STRHE</name>
<dbReference type="Pfam" id="PF04434">
    <property type="entry name" value="SWIM"/>
    <property type="match status" value="1"/>
</dbReference>
<feature type="domain" description="SWIM-type" evidence="7">
    <location>
        <begin position="141"/>
        <end position="173"/>
    </location>
</feature>
<evidence type="ECO:0000256" key="4">
    <source>
        <dbReference type="ARBA" id="ARBA00022833"/>
    </source>
</evidence>
<evidence type="ECO:0000256" key="2">
    <source>
        <dbReference type="ARBA" id="ARBA00022723"/>
    </source>
</evidence>
<comment type="subcellular location">
    <subcellularLocation>
        <location evidence="6">Nucleus</location>
    </subcellularLocation>
</comment>
<organism evidence="8 9">
    <name type="scientific">Striga hermonthica</name>
    <name type="common">Purple witchweed</name>
    <name type="synonym">Buchnera hermonthica</name>
    <dbReference type="NCBI Taxonomy" id="68872"/>
    <lineage>
        <taxon>Eukaryota</taxon>
        <taxon>Viridiplantae</taxon>
        <taxon>Streptophyta</taxon>
        <taxon>Embryophyta</taxon>
        <taxon>Tracheophyta</taxon>
        <taxon>Spermatophyta</taxon>
        <taxon>Magnoliopsida</taxon>
        <taxon>eudicotyledons</taxon>
        <taxon>Gunneridae</taxon>
        <taxon>Pentapetalae</taxon>
        <taxon>asterids</taxon>
        <taxon>lamiids</taxon>
        <taxon>Lamiales</taxon>
        <taxon>Orobanchaceae</taxon>
        <taxon>Buchnereae</taxon>
        <taxon>Striga</taxon>
    </lineage>
</organism>
<dbReference type="GO" id="GO:0003676">
    <property type="term" value="F:nucleic acid binding"/>
    <property type="evidence" value="ECO:0007669"/>
    <property type="project" value="InterPro"/>
</dbReference>
<evidence type="ECO:0000259" key="7">
    <source>
        <dbReference type="PROSITE" id="PS50966"/>
    </source>
</evidence>
<dbReference type="InterPro" id="IPR007527">
    <property type="entry name" value="Znf_SWIM"/>
</dbReference>
<comment type="similarity">
    <text evidence="1 6">Belongs to the FHY3/FAR1 family.</text>
</comment>